<dbReference type="EMBL" id="MU274909">
    <property type="protein sequence ID" value="KAI0089920.1"/>
    <property type="molecule type" value="Genomic_DNA"/>
</dbReference>
<gene>
    <name evidence="1" type="ORF">BDY19DRAFT_92789</name>
</gene>
<organism evidence="1 2">
    <name type="scientific">Irpex rosettiformis</name>
    <dbReference type="NCBI Taxonomy" id="378272"/>
    <lineage>
        <taxon>Eukaryota</taxon>
        <taxon>Fungi</taxon>
        <taxon>Dikarya</taxon>
        <taxon>Basidiomycota</taxon>
        <taxon>Agaricomycotina</taxon>
        <taxon>Agaricomycetes</taxon>
        <taxon>Polyporales</taxon>
        <taxon>Irpicaceae</taxon>
        <taxon>Irpex</taxon>
    </lineage>
</organism>
<evidence type="ECO:0000313" key="2">
    <source>
        <dbReference type="Proteomes" id="UP001055072"/>
    </source>
</evidence>
<name>A0ACB8U7I6_9APHY</name>
<evidence type="ECO:0000313" key="1">
    <source>
        <dbReference type="EMBL" id="KAI0089920.1"/>
    </source>
</evidence>
<accession>A0ACB8U7I6</accession>
<comment type="caution">
    <text evidence="1">The sequence shown here is derived from an EMBL/GenBank/DDBJ whole genome shotgun (WGS) entry which is preliminary data.</text>
</comment>
<reference evidence="1" key="1">
    <citation type="journal article" date="2021" name="Environ. Microbiol.">
        <title>Gene family expansions and transcriptome signatures uncover fungal adaptations to wood decay.</title>
        <authorList>
            <person name="Hage H."/>
            <person name="Miyauchi S."/>
            <person name="Viragh M."/>
            <person name="Drula E."/>
            <person name="Min B."/>
            <person name="Chaduli D."/>
            <person name="Navarro D."/>
            <person name="Favel A."/>
            <person name="Norest M."/>
            <person name="Lesage-Meessen L."/>
            <person name="Balint B."/>
            <person name="Merenyi Z."/>
            <person name="de Eugenio L."/>
            <person name="Morin E."/>
            <person name="Martinez A.T."/>
            <person name="Baldrian P."/>
            <person name="Stursova M."/>
            <person name="Martinez M.J."/>
            <person name="Novotny C."/>
            <person name="Magnuson J.K."/>
            <person name="Spatafora J.W."/>
            <person name="Maurice S."/>
            <person name="Pangilinan J."/>
            <person name="Andreopoulos W."/>
            <person name="LaButti K."/>
            <person name="Hundley H."/>
            <person name="Na H."/>
            <person name="Kuo A."/>
            <person name="Barry K."/>
            <person name="Lipzen A."/>
            <person name="Henrissat B."/>
            <person name="Riley R."/>
            <person name="Ahrendt S."/>
            <person name="Nagy L.G."/>
            <person name="Grigoriev I.V."/>
            <person name="Martin F."/>
            <person name="Rosso M.N."/>
        </authorList>
    </citation>
    <scope>NUCLEOTIDE SEQUENCE</scope>
    <source>
        <strain evidence="1">CBS 384.51</strain>
    </source>
</reference>
<dbReference type="Proteomes" id="UP001055072">
    <property type="component" value="Unassembled WGS sequence"/>
</dbReference>
<protein>
    <submittedName>
        <fullName evidence="1">Uncharacterized protein</fullName>
    </submittedName>
</protein>
<keyword evidence="2" id="KW-1185">Reference proteome</keyword>
<sequence>MSSQASRTANLGSMPEHVGRELFWSWKPPRELELSDVCSQCTQVSFWSVYNDLRVERSRPEEEVCAVCYWGMDGRKLNLPTRSITINKVGDAFYSRVEAEQSAGPSEGILRTNCCYKISVSCPTSPDEMSHTHDPASAPTIHFENISEDLYGRVLSAKCTCGHRSQRRTTI</sequence>
<proteinExistence type="predicted"/>